<evidence type="ECO:0000259" key="2">
    <source>
        <dbReference type="Pfam" id="PF24883"/>
    </source>
</evidence>
<accession>A0A9W8J2H0</accession>
<protein>
    <recommendedName>
        <fullName evidence="2">Nephrocystin 3-like N-terminal domain-containing protein</fullName>
    </recommendedName>
</protein>
<organism evidence="3 4">
    <name type="scientific">Candolleomyces eurysporus</name>
    <dbReference type="NCBI Taxonomy" id="2828524"/>
    <lineage>
        <taxon>Eukaryota</taxon>
        <taxon>Fungi</taxon>
        <taxon>Dikarya</taxon>
        <taxon>Basidiomycota</taxon>
        <taxon>Agaricomycotina</taxon>
        <taxon>Agaricomycetes</taxon>
        <taxon>Agaricomycetidae</taxon>
        <taxon>Agaricales</taxon>
        <taxon>Agaricineae</taxon>
        <taxon>Psathyrellaceae</taxon>
        <taxon>Candolleomyces</taxon>
    </lineage>
</organism>
<dbReference type="Proteomes" id="UP001140091">
    <property type="component" value="Unassembled WGS sequence"/>
</dbReference>
<dbReference type="Gene3D" id="3.40.50.300">
    <property type="entry name" value="P-loop containing nucleotide triphosphate hydrolases"/>
    <property type="match status" value="1"/>
</dbReference>
<keyword evidence="4" id="KW-1185">Reference proteome</keyword>
<proteinExistence type="predicted"/>
<sequence length="762" mass="86354">MPSPGPMVHGPPPSSFLGNAHNFQMGDLRCTSIGIAQNVTVDARPAPPSLGINGWERLLAHTAPNALHDSMARYDPPKCDEDTRVLVIKELTNWIEDRESPQRLLCMTGAAGAGKSALQQTIAEYCSGSNILGSAYFFGAGDSTRNTTHSLVPTIAYQLGRANPGLKECIGLTAEEDELIFSKSLYSQMTALVCNPVRRLRASGKLDLASFRYAILIDGLDECQGEDHQAEILKAIEKCLLDEDLPFRVFIASRPEWAIRSALEPGGELNELAYHIPLSDRYDATPDIRRYLQRSLRELGLRSRDPRARSPGWFTHEDIEHLVFAASGQFIYAATVVRYMSERLSSPVDRLKIVLTWAPADGQSVKPFEKLDRLYYNILSTAKIAYEAVDTHSKRDFLLLFRVYHINSTRGFIDHTSMAMIKTSNMPSNEQLDDLLQLGTGAHEIITSDLRSLVTIQRSPKSSGTELHVYHKSFSDFLDAQSRSKDLFVPDSRVLTHLAKQSLRNIIRRPGWELTLCKESHSKTKRNFGLQRRCWSSIYFLQRGLWECLVEINDELVDFTRLGGWGMLGNRSEWAIHSALEPGGELNELAYHIQPSDQYDATADIRRYLWRTLRELGLRSRDPRARFPGWFSKEDIEKLVEAASGQFIYAATVIRYLSEPRSSPVDRLKIVLNWTPRDGQSARPFEQLDLLYHGILSAAKIAYEAVDTHRERDFLLLFRAYHINATSSFRTYREIYSFCLEIEQLRTFSQVPSSRLAQEESI</sequence>
<feature type="non-terminal residue" evidence="3">
    <location>
        <position position="762"/>
    </location>
</feature>
<dbReference type="AlphaFoldDB" id="A0A9W8J2H0"/>
<dbReference type="Pfam" id="PF24883">
    <property type="entry name" value="NPHP3_N"/>
    <property type="match status" value="1"/>
</dbReference>
<evidence type="ECO:0000313" key="4">
    <source>
        <dbReference type="Proteomes" id="UP001140091"/>
    </source>
</evidence>
<dbReference type="PANTHER" id="PTHR10039:SF14">
    <property type="entry name" value="NACHT DOMAIN-CONTAINING PROTEIN"/>
    <property type="match status" value="1"/>
</dbReference>
<dbReference type="EMBL" id="JANBPK010001040">
    <property type="protein sequence ID" value="KAJ2927017.1"/>
    <property type="molecule type" value="Genomic_DNA"/>
</dbReference>
<dbReference type="SUPFAM" id="SSF52540">
    <property type="entry name" value="P-loop containing nucleoside triphosphate hydrolases"/>
    <property type="match status" value="1"/>
</dbReference>
<comment type="caution">
    <text evidence="3">The sequence shown here is derived from an EMBL/GenBank/DDBJ whole genome shotgun (WGS) entry which is preliminary data.</text>
</comment>
<evidence type="ECO:0000313" key="3">
    <source>
        <dbReference type="EMBL" id="KAJ2927017.1"/>
    </source>
</evidence>
<gene>
    <name evidence="3" type="ORF">H1R20_g10079</name>
</gene>
<keyword evidence="1" id="KW-0677">Repeat</keyword>
<evidence type="ECO:0000256" key="1">
    <source>
        <dbReference type="ARBA" id="ARBA00022737"/>
    </source>
</evidence>
<feature type="domain" description="Nephrocystin 3-like N-terminal" evidence="2">
    <location>
        <begin position="89"/>
        <end position="254"/>
    </location>
</feature>
<dbReference type="PANTHER" id="PTHR10039">
    <property type="entry name" value="AMELOGENIN"/>
    <property type="match status" value="1"/>
</dbReference>
<dbReference type="InterPro" id="IPR056884">
    <property type="entry name" value="NPHP3-like_N"/>
</dbReference>
<name>A0A9W8J2H0_9AGAR</name>
<dbReference type="OrthoDB" id="3269932at2759"/>
<dbReference type="InterPro" id="IPR027417">
    <property type="entry name" value="P-loop_NTPase"/>
</dbReference>
<reference evidence="3" key="1">
    <citation type="submission" date="2022-06" db="EMBL/GenBank/DDBJ databases">
        <title>Genome Sequence of Candolleomyces eurysporus.</title>
        <authorList>
            <person name="Buettner E."/>
        </authorList>
    </citation>
    <scope>NUCLEOTIDE SEQUENCE</scope>
    <source>
        <strain evidence="3">VTCC 930004</strain>
    </source>
</reference>